<gene>
    <name evidence="3" type="ORF">ACFQKB_44130</name>
</gene>
<evidence type="ECO:0000313" key="3">
    <source>
        <dbReference type="EMBL" id="MFC6886817.1"/>
    </source>
</evidence>
<dbReference type="RefSeq" id="WP_241682977.1">
    <property type="nucleotide sequence ID" value="NZ_JBHSXE010000001.1"/>
</dbReference>
<feature type="compositionally biased region" description="Polar residues" evidence="1">
    <location>
        <begin position="122"/>
        <end position="131"/>
    </location>
</feature>
<evidence type="ECO:0000256" key="2">
    <source>
        <dbReference type="SAM" id="Phobius"/>
    </source>
</evidence>
<feature type="region of interest" description="Disordered" evidence="1">
    <location>
        <begin position="1"/>
        <end position="29"/>
    </location>
</feature>
<keyword evidence="2" id="KW-0472">Membrane</keyword>
<feature type="transmembrane region" description="Helical" evidence="2">
    <location>
        <begin position="61"/>
        <end position="82"/>
    </location>
</feature>
<proteinExistence type="predicted"/>
<comment type="caution">
    <text evidence="3">The sequence shown here is derived from an EMBL/GenBank/DDBJ whole genome shotgun (WGS) entry which is preliminary data.</text>
</comment>
<organism evidence="3 4">
    <name type="scientific">Actinomadura yumaensis</name>
    <dbReference type="NCBI Taxonomy" id="111807"/>
    <lineage>
        <taxon>Bacteria</taxon>
        <taxon>Bacillati</taxon>
        <taxon>Actinomycetota</taxon>
        <taxon>Actinomycetes</taxon>
        <taxon>Streptosporangiales</taxon>
        <taxon>Thermomonosporaceae</taxon>
        <taxon>Actinomadura</taxon>
    </lineage>
</organism>
<feature type="region of interest" description="Disordered" evidence="1">
    <location>
        <begin position="107"/>
        <end position="131"/>
    </location>
</feature>
<reference evidence="4" key="1">
    <citation type="journal article" date="2019" name="Int. J. Syst. Evol. Microbiol.">
        <title>The Global Catalogue of Microorganisms (GCM) 10K type strain sequencing project: providing services to taxonomists for standard genome sequencing and annotation.</title>
        <authorList>
            <consortium name="The Broad Institute Genomics Platform"/>
            <consortium name="The Broad Institute Genome Sequencing Center for Infectious Disease"/>
            <person name="Wu L."/>
            <person name="Ma J."/>
        </authorList>
    </citation>
    <scope>NUCLEOTIDE SEQUENCE [LARGE SCALE GENOMIC DNA]</scope>
    <source>
        <strain evidence="4">JCM 3369</strain>
    </source>
</reference>
<keyword evidence="4" id="KW-1185">Reference proteome</keyword>
<evidence type="ECO:0000313" key="4">
    <source>
        <dbReference type="Proteomes" id="UP001596380"/>
    </source>
</evidence>
<protein>
    <submittedName>
        <fullName evidence="3">HGxxPAAW family protein</fullName>
    </submittedName>
</protein>
<feature type="compositionally biased region" description="Gly residues" evidence="1">
    <location>
        <begin position="15"/>
        <end position="24"/>
    </location>
</feature>
<dbReference type="NCBIfam" id="NF041681">
    <property type="entry name" value="HGxxPAAW"/>
    <property type="match status" value="1"/>
</dbReference>
<name>A0ABW2CY79_9ACTN</name>
<evidence type="ECO:0000256" key="1">
    <source>
        <dbReference type="SAM" id="MobiDB-lite"/>
    </source>
</evidence>
<keyword evidence="2" id="KW-1133">Transmembrane helix</keyword>
<keyword evidence="2" id="KW-0812">Transmembrane</keyword>
<dbReference type="Proteomes" id="UP001596380">
    <property type="component" value="Unassembled WGS sequence"/>
</dbReference>
<dbReference type="EMBL" id="JBHSXS010000060">
    <property type="protein sequence ID" value="MFC6886817.1"/>
    <property type="molecule type" value="Genomic_DNA"/>
</dbReference>
<sequence>MTNRPEGTSFEPMTGQGGSHGEGSTGSHAGRPSSWVAVSIIFVGFAVGGAALCFGPSWVTFYVGVAIIVVGIIVSGLVHLFSDVVVDAPRVLPEIVDYSVFGSRSAKRRGGLAGETLDKPITTDTQQTPHG</sequence>
<accession>A0ABW2CY79</accession>
<feature type="transmembrane region" description="Helical" evidence="2">
    <location>
        <begin position="34"/>
        <end position="54"/>
    </location>
</feature>